<keyword evidence="4" id="KW-0732">Signal</keyword>
<evidence type="ECO:0000259" key="7">
    <source>
        <dbReference type="Pfam" id="PF02055"/>
    </source>
</evidence>
<dbReference type="PANTHER" id="PTHR11069">
    <property type="entry name" value="GLUCOSYLCERAMIDASE"/>
    <property type="match status" value="1"/>
</dbReference>
<name>A0A443S232_9ACAR</name>
<evidence type="ECO:0000256" key="2">
    <source>
        <dbReference type="ARBA" id="ARBA00005382"/>
    </source>
</evidence>
<feature type="domain" description="Glycosyl hydrolase family 30 TIM-barrel" evidence="7">
    <location>
        <begin position="12"/>
        <end position="57"/>
    </location>
</feature>
<evidence type="ECO:0000256" key="5">
    <source>
        <dbReference type="ARBA" id="ARBA00022801"/>
    </source>
</evidence>
<comment type="caution">
    <text evidence="8">The sequence shown here is derived from an EMBL/GenBank/DDBJ whole genome shotgun (WGS) entry which is preliminary data.</text>
</comment>
<dbReference type="Proteomes" id="UP000288716">
    <property type="component" value="Unassembled WGS sequence"/>
</dbReference>
<keyword evidence="6" id="KW-0443">Lipid metabolism</keyword>
<dbReference type="AlphaFoldDB" id="A0A443S232"/>
<keyword evidence="6" id="KW-0746">Sphingolipid metabolism</keyword>
<evidence type="ECO:0000256" key="4">
    <source>
        <dbReference type="ARBA" id="ARBA00022729"/>
    </source>
</evidence>
<dbReference type="Pfam" id="PF02055">
    <property type="entry name" value="Glyco_hydro_30"/>
    <property type="match status" value="1"/>
</dbReference>
<dbReference type="EC" id="3.2.1.45" evidence="3 6"/>
<evidence type="ECO:0000256" key="3">
    <source>
        <dbReference type="ARBA" id="ARBA00012658"/>
    </source>
</evidence>
<evidence type="ECO:0000313" key="9">
    <source>
        <dbReference type="Proteomes" id="UP000288716"/>
    </source>
</evidence>
<proteinExistence type="inferred from homology"/>
<dbReference type="GO" id="GO:0006680">
    <property type="term" value="P:glucosylceramide catabolic process"/>
    <property type="evidence" value="ECO:0007669"/>
    <property type="project" value="TreeGrafter"/>
</dbReference>
<comment type="similarity">
    <text evidence="2 6">Belongs to the glycosyl hydrolase 30 family.</text>
</comment>
<dbReference type="STRING" id="299467.A0A443S232"/>
<dbReference type="InterPro" id="IPR033453">
    <property type="entry name" value="Glyco_hydro_30_TIM-barrel"/>
</dbReference>
<gene>
    <name evidence="8" type="ORF">B4U80_05422</name>
</gene>
<reference evidence="8 9" key="1">
    <citation type="journal article" date="2018" name="Gigascience">
        <title>Genomes of trombidid mites reveal novel predicted allergens and laterally-transferred genes associated with secondary metabolism.</title>
        <authorList>
            <person name="Dong X."/>
            <person name="Chaisiri K."/>
            <person name="Xia D."/>
            <person name="Armstrong S.D."/>
            <person name="Fang Y."/>
            <person name="Donnelly M.J."/>
            <person name="Kadowaki T."/>
            <person name="McGarry J.W."/>
            <person name="Darby A.C."/>
            <person name="Makepeace B.L."/>
        </authorList>
    </citation>
    <scope>NUCLEOTIDE SEQUENCE [LARGE SCALE GENOMIC DNA]</scope>
    <source>
        <strain evidence="8">UoL-UT</strain>
    </source>
</reference>
<organism evidence="8 9">
    <name type="scientific">Leptotrombidium deliense</name>
    <dbReference type="NCBI Taxonomy" id="299467"/>
    <lineage>
        <taxon>Eukaryota</taxon>
        <taxon>Metazoa</taxon>
        <taxon>Ecdysozoa</taxon>
        <taxon>Arthropoda</taxon>
        <taxon>Chelicerata</taxon>
        <taxon>Arachnida</taxon>
        <taxon>Acari</taxon>
        <taxon>Acariformes</taxon>
        <taxon>Trombidiformes</taxon>
        <taxon>Prostigmata</taxon>
        <taxon>Anystina</taxon>
        <taxon>Parasitengona</taxon>
        <taxon>Trombiculoidea</taxon>
        <taxon>Trombiculidae</taxon>
        <taxon>Leptotrombidium</taxon>
    </lineage>
</organism>
<dbReference type="InterPro" id="IPR017853">
    <property type="entry name" value="GH"/>
</dbReference>
<protein>
    <recommendedName>
        <fullName evidence="3 6">Glucosylceramidase</fullName>
        <ecNumber evidence="3 6">3.2.1.45</ecNumber>
    </recommendedName>
</protein>
<comment type="catalytic activity">
    <reaction evidence="1">
        <text>a beta-D-glucosyl-(1&lt;-&gt;1')-N-acylsphing-4-enine + H2O = an N-acylsphing-4-enine + D-glucose</text>
        <dbReference type="Rhea" id="RHEA:13269"/>
        <dbReference type="ChEBI" id="CHEBI:4167"/>
        <dbReference type="ChEBI" id="CHEBI:15377"/>
        <dbReference type="ChEBI" id="CHEBI:22801"/>
        <dbReference type="ChEBI" id="CHEBI:52639"/>
        <dbReference type="EC" id="3.2.1.45"/>
    </reaction>
    <physiologicalReaction direction="left-to-right" evidence="1">
        <dbReference type="Rhea" id="RHEA:13270"/>
    </physiologicalReaction>
</comment>
<evidence type="ECO:0000313" key="8">
    <source>
        <dbReference type="EMBL" id="RWS21576.1"/>
    </source>
</evidence>
<evidence type="ECO:0000256" key="6">
    <source>
        <dbReference type="RuleBase" id="RU361188"/>
    </source>
</evidence>
<dbReference type="SUPFAM" id="SSF51445">
    <property type="entry name" value="(Trans)glycosidases"/>
    <property type="match status" value="1"/>
</dbReference>
<feature type="non-terminal residue" evidence="8">
    <location>
        <position position="57"/>
    </location>
</feature>
<dbReference type="InterPro" id="IPR001139">
    <property type="entry name" value="Glyco_hydro_30"/>
</dbReference>
<dbReference type="PANTHER" id="PTHR11069:SF23">
    <property type="entry name" value="LYSOSOMAL ACID GLUCOSYLCERAMIDASE"/>
    <property type="match status" value="1"/>
</dbReference>
<dbReference type="OrthoDB" id="2160638at2759"/>
<evidence type="ECO:0000256" key="1">
    <source>
        <dbReference type="ARBA" id="ARBA00001013"/>
    </source>
</evidence>
<dbReference type="VEuPathDB" id="VectorBase:LDEU010464"/>
<dbReference type="PRINTS" id="PR00843">
    <property type="entry name" value="GLHYDRLASE30"/>
</dbReference>
<dbReference type="EMBL" id="NCKV01011669">
    <property type="protein sequence ID" value="RWS21576.1"/>
    <property type="molecule type" value="Genomic_DNA"/>
</dbReference>
<accession>A0A443S232</accession>
<dbReference type="Gene3D" id="3.20.20.80">
    <property type="entry name" value="Glycosidases"/>
    <property type="match status" value="1"/>
</dbReference>
<sequence length="57" mass="6447">VTINREKRYQSIIGFGGAFTDSATLNIRSLPQNLSERLIKDYFAEDGIQYSIGRIPI</sequence>
<dbReference type="GO" id="GO:0004348">
    <property type="term" value="F:glucosylceramidase activity"/>
    <property type="evidence" value="ECO:0007669"/>
    <property type="project" value="UniProtKB-EC"/>
</dbReference>
<dbReference type="GO" id="GO:0016020">
    <property type="term" value="C:membrane"/>
    <property type="evidence" value="ECO:0007669"/>
    <property type="project" value="GOC"/>
</dbReference>
<keyword evidence="9" id="KW-1185">Reference proteome</keyword>
<feature type="non-terminal residue" evidence="8">
    <location>
        <position position="1"/>
    </location>
</feature>
<keyword evidence="6" id="KW-0326">Glycosidase</keyword>
<keyword evidence="5 6" id="KW-0378">Hydrolase</keyword>